<dbReference type="EMBL" id="KI963986">
    <property type="protein sequence ID" value="EUC45337.1"/>
    <property type="molecule type" value="Genomic_DNA"/>
</dbReference>
<evidence type="ECO:0000313" key="2">
    <source>
        <dbReference type="EMBL" id="EUC45337.1"/>
    </source>
</evidence>
<proteinExistence type="predicted"/>
<dbReference type="RefSeq" id="XP_007688126.1">
    <property type="nucleotide sequence ID" value="XM_007689936.1"/>
</dbReference>
<feature type="signal peptide" evidence="1">
    <location>
        <begin position="1"/>
        <end position="20"/>
    </location>
</feature>
<dbReference type="OrthoDB" id="3690554at2759"/>
<dbReference type="HOGENOM" id="CLU_161483_0_0_1"/>
<dbReference type="Proteomes" id="UP000054032">
    <property type="component" value="Unassembled WGS sequence"/>
</dbReference>
<keyword evidence="1" id="KW-0732">Signal</keyword>
<organism evidence="2 3">
    <name type="scientific">Bipolaris oryzae ATCC 44560</name>
    <dbReference type="NCBI Taxonomy" id="930090"/>
    <lineage>
        <taxon>Eukaryota</taxon>
        <taxon>Fungi</taxon>
        <taxon>Dikarya</taxon>
        <taxon>Ascomycota</taxon>
        <taxon>Pezizomycotina</taxon>
        <taxon>Dothideomycetes</taxon>
        <taxon>Pleosporomycetidae</taxon>
        <taxon>Pleosporales</taxon>
        <taxon>Pleosporineae</taxon>
        <taxon>Pleosporaceae</taxon>
        <taxon>Bipolaris</taxon>
    </lineage>
</organism>
<dbReference type="KEGG" id="bor:COCMIDRAFT_26459"/>
<dbReference type="AlphaFoldDB" id="W6Z0R3"/>
<accession>W6Z0R3</accession>
<feature type="chain" id="PRO_5004886476" evidence="1">
    <location>
        <begin position="21"/>
        <end position="138"/>
    </location>
</feature>
<name>W6Z0R3_COCMI</name>
<dbReference type="eggNOG" id="ENOG502T7IC">
    <property type="taxonomic scope" value="Eukaryota"/>
</dbReference>
<evidence type="ECO:0000256" key="1">
    <source>
        <dbReference type="SAM" id="SignalP"/>
    </source>
</evidence>
<dbReference type="GeneID" id="19120936"/>
<sequence length="138" mass="14170">MYASSFIALALGATAVSAAAFPNVQARQAVCDLCDFANLPSSLDCPANGGVHITDKELAAAIKAADRSQPPRETSASNLATSHCSGAEFRGIPLWTSDLPKGAGGVYYAMASNGTFYFCGTTSGRAPSGWPASCTENK</sequence>
<protein>
    <submittedName>
        <fullName evidence="2">Uncharacterized protein</fullName>
    </submittedName>
</protein>
<evidence type="ECO:0000313" key="3">
    <source>
        <dbReference type="Proteomes" id="UP000054032"/>
    </source>
</evidence>
<reference evidence="2 3" key="1">
    <citation type="journal article" date="2013" name="PLoS Genet.">
        <title>Comparative genome structure, secondary metabolite, and effector coding capacity across Cochliobolus pathogens.</title>
        <authorList>
            <person name="Condon B.J."/>
            <person name="Leng Y."/>
            <person name="Wu D."/>
            <person name="Bushley K.E."/>
            <person name="Ohm R.A."/>
            <person name="Otillar R."/>
            <person name="Martin J."/>
            <person name="Schackwitz W."/>
            <person name="Grimwood J."/>
            <person name="MohdZainudin N."/>
            <person name="Xue C."/>
            <person name="Wang R."/>
            <person name="Manning V.A."/>
            <person name="Dhillon B."/>
            <person name="Tu Z.J."/>
            <person name="Steffenson B.J."/>
            <person name="Salamov A."/>
            <person name="Sun H."/>
            <person name="Lowry S."/>
            <person name="LaButti K."/>
            <person name="Han J."/>
            <person name="Copeland A."/>
            <person name="Lindquist E."/>
            <person name="Barry K."/>
            <person name="Schmutz J."/>
            <person name="Baker S.E."/>
            <person name="Ciuffetti L.M."/>
            <person name="Grigoriev I.V."/>
            <person name="Zhong S."/>
            <person name="Turgeon B.G."/>
        </authorList>
    </citation>
    <scope>NUCLEOTIDE SEQUENCE [LARGE SCALE GENOMIC DNA]</scope>
    <source>
        <strain evidence="2 3">ATCC 44560</strain>
    </source>
</reference>
<gene>
    <name evidence="2" type="ORF">COCMIDRAFT_26459</name>
</gene>
<keyword evidence="3" id="KW-1185">Reference proteome</keyword>